<dbReference type="AlphaFoldDB" id="A0A6G3X2I0"/>
<proteinExistence type="predicted"/>
<protein>
    <submittedName>
        <fullName evidence="2">Haloacid dehalogenase</fullName>
    </submittedName>
</protein>
<dbReference type="Pfam" id="PF03632">
    <property type="entry name" value="Glyco_hydro_65m"/>
    <property type="match status" value="1"/>
</dbReference>
<reference evidence="2" key="1">
    <citation type="submission" date="2020-01" db="EMBL/GenBank/DDBJ databases">
        <title>Insect and environment-associated Actinomycetes.</title>
        <authorList>
            <person name="Currrie C."/>
            <person name="Chevrette M."/>
            <person name="Carlson C."/>
            <person name="Stubbendieck R."/>
            <person name="Wendt-Pienkowski E."/>
        </authorList>
    </citation>
    <scope>NUCLEOTIDE SEQUENCE</scope>
    <source>
        <strain evidence="2">SID7499</strain>
    </source>
</reference>
<dbReference type="GO" id="GO:0005993">
    <property type="term" value="P:trehalose catabolic process"/>
    <property type="evidence" value="ECO:0007669"/>
    <property type="project" value="TreeGrafter"/>
</dbReference>
<dbReference type="InterPro" id="IPR008928">
    <property type="entry name" value="6-hairpin_glycosidase_sf"/>
</dbReference>
<dbReference type="GO" id="GO:0004555">
    <property type="term" value="F:alpha,alpha-trehalase activity"/>
    <property type="evidence" value="ECO:0007669"/>
    <property type="project" value="TreeGrafter"/>
</dbReference>
<feature type="non-terminal residue" evidence="2">
    <location>
        <position position="94"/>
    </location>
</feature>
<comment type="caution">
    <text evidence="2">The sequence shown here is derived from an EMBL/GenBank/DDBJ whole genome shotgun (WGS) entry which is preliminary data.</text>
</comment>
<feature type="domain" description="Glycoside hydrolase family 65 central catalytic" evidence="1">
    <location>
        <begin position="19"/>
        <end position="94"/>
    </location>
</feature>
<evidence type="ECO:0000313" key="2">
    <source>
        <dbReference type="EMBL" id="NEE11872.1"/>
    </source>
</evidence>
<dbReference type="InterPro" id="IPR005195">
    <property type="entry name" value="Glyco_hydro_65_M"/>
</dbReference>
<feature type="non-terminal residue" evidence="2">
    <location>
        <position position="1"/>
    </location>
</feature>
<evidence type="ECO:0000259" key="1">
    <source>
        <dbReference type="Pfam" id="PF03632"/>
    </source>
</evidence>
<organism evidence="2">
    <name type="scientific">Streptomyces sp. SID7499</name>
    <dbReference type="NCBI Taxonomy" id="2706086"/>
    <lineage>
        <taxon>Bacteria</taxon>
        <taxon>Bacillati</taxon>
        <taxon>Actinomycetota</taxon>
        <taxon>Actinomycetes</taxon>
        <taxon>Kitasatosporales</taxon>
        <taxon>Streptomycetaceae</taxon>
        <taxon>Streptomyces</taxon>
    </lineage>
</organism>
<dbReference type="InterPro" id="IPR012341">
    <property type="entry name" value="6hp_glycosidase-like_sf"/>
</dbReference>
<sequence length="94" mass="10563">GDPELQGWLRSAQYGLLASTRRGSSDSIAPAGLTSDNYAGMVFWDAETWMFPGLLATRPELARSVVEYRYRTRDAARANAEKYGHRGLFYPWTS</sequence>
<gene>
    <name evidence="2" type="ORF">G3M58_36120</name>
</gene>
<dbReference type="PANTHER" id="PTHR11051">
    <property type="entry name" value="GLYCOSYL HYDROLASE-RELATED"/>
    <property type="match status" value="1"/>
</dbReference>
<name>A0A6G3X2I0_9ACTN</name>
<dbReference type="EMBL" id="JAAGMN010003822">
    <property type="protein sequence ID" value="NEE11872.1"/>
    <property type="molecule type" value="Genomic_DNA"/>
</dbReference>
<dbReference type="SUPFAM" id="SSF48208">
    <property type="entry name" value="Six-hairpin glycosidases"/>
    <property type="match status" value="1"/>
</dbReference>
<dbReference type="Gene3D" id="1.50.10.10">
    <property type="match status" value="1"/>
</dbReference>
<dbReference type="PANTHER" id="PTHR11051:SF8">
    <property type="entry name" value="PROTEIN-GLUCOSYLGALACTOSYLHYDROXYLYSINE GLUCOSIDASE"/>
    <property type="match status" value="1"/>
</dbReference>
<accession>A0A6G3X2I0</accession>